<dbReference type="Proteomes" id="UP000184304">
    <property type="component" value="Unassembled WGS sequence"/>
</dbReference>
<name>A0A1L9N8W8_ASPTC</name>
<organism evidence="1 2">
    <name type="scientific">Aspergillus tubingensis (strain CBS 134.48)</name>
    <dbReference type="NCBI Taxonomy" id="767770"/>
    <lineage>
        <taxon>Eukaryota</taxon>
        <taxon>Fungi</taxon>
        <taxon>Dikarya</taxon>
        <taxon>Ascomycota</taxon>
        <taxon>Pezizomycotina</taxon>
        <taxon>Eurotiomycetes</taxon>
        <taxon>Eurotiomycetidae</taxon>
        <taxon>Eurotiales</taxon>
        <taxon>Aspergillaceae</taxon>
        <taxon>Aspergillus</taxon>
        <taxon>Aspergillus subgen. Circumdati</taxon>
    </lineage>
</organism>
<sequence length="86" mass="9237">MAAIGGQALGVVLEVLRPNSAISALTAREAVSAKSNREDFDKGIIPTGGTPILVFFYHVSASLRYCVKRNMPTYCTPETPVIGKLR</sequence>
<accession>A0A1L9N8W8</accession>
<evidence type="ECO:0000313" key="2">
    <source>
        <dbReference type="Proteomes" id="UP000184304"/>
    </source>
</evidence>
<reference evidence="2" key="1">
    <citation type="journal article" date="2017" name="Genome Biol.">
        <title>Comparative genomics reveals high biological diversity and specific adaptations in the industrially and medically important fungal genus Aspergillus.</title>
        <authorList>
            <person name="de Vries R.P."/>
            <person name="Riley R."/>
            <person name="Wiebenga A."/>
            <person name="Aguilar-Osorio G."/>
            <person name="Amillis S."/>
            <person name="Uchima C.A."/>
            <person name="Anderluh G."/>
            <person name="Asadollahi M."/>
            <person name="Askin M."/>
            <person name="Barry K."/>
            <person name="Battaglia E."/>
            <person name="Bayram O."/>
            <person name="Benocci T."/>
            <person name="Braus-Stromeyer S.A."/>
            <person name="Caldana C."/>
            <person name="Canovas D."/>
            <person name="Cerqueira G.C."/>
            <person name="Chen F."/>
            <person name="Chen W."/>
            <person name="Choi C."/>
            <person name="Clum A."/>
            <person name="Dos Santos R.A."/>
            <person name="Damasio A.R."/>
            <person name="Diallinas G."/>
            <person name="Emri T."/>
            <person name="Fekete E."/>
            <person name="Flipphi M."/>
            <person name="Freyberg S."/>
            <person name="Gallo A."/>
            <person name="Gournas C."/>
            <person name="Habgood R."/>
            <person name="Hainaut M."/>
            <person name="Harispe M.L."/>
            <person name="Henrissat B."/>
            <person name="Hilden K.S."/>
            <person name="Hope R."/>
            <person name="Hossain A."/>
            <person name="Karabika E."/>
            <person name="Karaffa L."/>
            <person name="Karanyi Z."/>
            <person name="Krasevec N."/>
            <person name="Kuo A."/>
            <person name="Kusch H."/>
            <person name="LaButti K."/>
            <person name="Lagendijk E.L."/>
            <person name="Lapidus A."/>
            <person name="Levasseur A."/>
            <person name="Lindquist E."/>
            <person name="Lipzen A."/>
            <person name="Logrieco A.F."/>
            <person name="MacCabe A."/>
            <person name="Maekelae M.R."/>
            <person name="Malavazi I."/>
            <person name="Melin P."/>
            <person name="Meyer V."/>
            <person name="Mielnichuk N."/>
            <person name="Miskei M."/>
            <person name="Molnar A.P."/>
            <person name="Mule G."/>
            <person name="Ngan C.Y."/>
            <person name="Orejas M."/>
            <person name="Orosz E."/>
            <person name="Ouedraogo J.P."/>
            <person name="Overkamp K.M."/>
            <person name="Park H.-S."/>
            <person name="Perrone G."/>
            <person name="Piumi F."/>
            <person name="Punt P.J."/>
            <person name="Ram A.F."/>
            <person name="Ramon A."/>
            <person name="Rauscher S."/>
            <person name="Record E."/>
            <person name="Riano-Pachon D.M."/>
            <person name="Robert V."/>
            <person name="Roehrig J."/>
            <person name="Ruller R."/>
            <person name="Salamov A."/>
            <person name="Salih N.S."/>
            <person name="Samson R.A."/>
            <person name="Sandor E."/>
            <person name="Sanguinetti M."/>
            <person name="Schuetze T."/>
            <person name="Sepcic K."/>
            <person name="Shelest E."/>
            <person name="Sherlock G."/>
            <person name="Sophianopoulou V."/>
            <person name="Squina F.M."/>
            <person name="Sun H."/>
            <person name="Susca A."/>
            <person name="Todd R.B."/>
            <person name="Tsang A."/>
            <person name="Unkles S.E."/>
            <person name="van de Wiele N."/>
            <person name="van Rossen-Uffink D."/>
            <person name="Oliveira J.V."/>
            <person name="Vesth T.C."/>
            <person name="Visser J."/>
            <person name="Yu J.-H."/>
            <person name="Zhou M."/>
            <person name="Andersen M.R."/>
            <person name="Archer D.B."/>
            <person name="Baker S.E."/>
            <person name="Benoit I."/>
            <person name="Brakhage A.A."/>
            <person name="Braus G.H."/>
            <person name="Fischer R."/>
            <person name="Frisvad J.C."/>
            <person name="Goldman G.H."/>
            <person name="Houbraken J."/>
            <person name="Oakley B."/>
            <person name="Pocsi I."/>
            <person name="Scazzocchio C."/>
            <person name="Seiboth B."/>
            <person name="vanKuyk P.A."/>
            <person name="Wortman J."/>
            <person name="Dyer P.S."/>
            <person name="Grigoriev I.V."/>
        </authorList>
    </citation>
    <scope>NUCLEOTIDE SEQUENCE [LARGE SCALE GENOMIC DNA]</scope>
    <source>
        <strain evidence="2">CBS 134.48</strain>
    </source>
</reference>
<proteinExistence type="predicted"/>
<dbReference type="AlphaFoldDB" id="A0A1L9N8W8"/>
<gene>
    <name evidence="1" type="ORF">ASPTUDRAFT_55262</name>
</gene>
<keyword evidence="2" id="KW-1185">Reference proteome</keyword>
<dbReference type="OMA" id="PTYCTPE"/>
<dbReference type="VEuPathDB" id="FungiDB:ASPTUDRAFT_55262"/>
<protein>
    <submittedName>
        <fullName evidence="1">Uncharacterized protein</fullName>
    </submittedName>
</protein>
<evidence type="ECO:0000313" key="1">
    <source>
        <dbReference type="EMBL" id="OJI85649.1"/>
    </source>
</evidence>
<dbReference type="EMBL" id="KV878198">
    <property type="protein sequence ID" value="OJI85649.1"/>
    <property type="molecule type" value="Genomic_DNA"/>
</dbReference>